<dbReference type="AlphaFoldDB" id="A0A4Y2N9V7"/>
<reference evidence="2 3" key="1">
    <citation type="journal article" date="2019" name="Sci. Rep.">
        <title>Orb-weaving spider Araneus ventricosus genome elucidates the spidroin gene catalogue.</title>
        <authorList>
            <person name="Kono N."/>
            <person name="Nakamura H."/>
            <person name="Ohtoshi R."/>
            <person name="Moran D.A.P."/>
            <person name="Shinohara A."/>
            <person name="Yoshida Y."/>
            <person name="Fujiwara M."/>
            <person name="Mori M."/>
            <person name="Tomita M."/>
            <person name="Arakawa K."/>
        </authorList>
    </citation>
    <scope>NUCLEOTIDE SEQUENCE [LARGE SCALE GENOMIC DNA]</scope>
</reference>
<keyword evidence="3" id="KW-1185">Reference proteome</keyword>
<dbReference type="InterPro" id="IPR012337">
    <property type="entry name" value="RNaseH-like_sf"/>
</dbReference>
<organism evidence="2 3">
    <name type="scientific">Araneus ventricosus</name>
    <name type="common">Orbweaver spider</name>
    <name type="synonym">Epeira ventricosa</name>
    <dbReference type="NCBI Taxonomy" id="182803"/>
    <lineage>
        <taxon>Eukaryota</taxon>
        <taxon>Metazoa</taxon>
        <taxon>Ecdysozoa</taxon>
        <taxon>Arthropoda</taxon>
        <taxon>Chelicerata</taxon>
        <taxon>Arachnida</taxon>
        <taxon>Araneae</taxon>
        <taxon>Araneomorphae</taxon>
        <taxon>Entelegynae</taxon>
        <taxon>Araneoidea</taxon>
        <taxon>Araneidae</taxon>
        <taxon>Araneus</taxon>
    </lineage>
</organism>
<dbReference type="OrthoDB" id="6433136at2759"/>
<sequence>MANLPPDRITETFPFAVTGLDYLGLLYYVENSESKKSYILLFTCAVARAVHLELSTDMSDPSFIRSSKKFVSRRGLCKIVYSDNAKTFLKMKKEFNILDKILKSEECQHYFGEMRITWKTNAPTGAWWGGFGERLVRSVKSSLKRILGKNVY</sequence>
<dbReference type="InterPro" id="IPR036397">
    <property type="entry name" value="RNaseH_sf"/>
</dbReference>
<comment type="caution">
    <text evidence="2">The sequence shown here is derived from an EMBL/GenBank/DDBJ whole genome shotgun (WGS) entry which is preliminary data.</text>
</comment>
<evidence type="ECO:0000259" key="1">
    <source>
        <dbReference type="PROSITE" id="PS50994"/>
    </source>
</evidence>
<dbReference type="PROSITE" id="PS50994">
    <property type="entry name" value="INTEGRASE"/>
    <property type="match status" value="1"/>
</dbReference>
<dbReference type="InterPro" id="IPR001584">
    <property type="entry name" value="Integrase_cat-core"/>
</dbReference>
<dbReference type="SUPFAM" id="SSF53098">
    <property type="entry name" value="Ribonuclease H-like"/>
    <property type="match status" value="1"/>
</dbReference>
<dbReference type="GO" id="GO:0015074">
    <property type="term" value="P:DNA integration"/>
    <property type="evidence" value="ECO:0007669"/>
    <property type="project" value="InterPro"/>
</dbReference>
<dbReference type="Proteomes" id="UP000499080">
    <property type="component" value="Unassembled WGS sequence"/>
</dbReference>
<dbReference type="PANTHER" id="PTHR47331:SF2">
    <property type="match status" value="1"/>
</dbReference>
<evidence type="ECO:0000313" key="2">
    <source>
        <dbReference type="EMBL" id="GBN35692.1"/>
    </source>
</evidence>
<dbReference type="EMBL" id="BGPR01008734">
    <property type="protein sequence ID" value="GBN35692.1"/>
    <property type="molecule type" value="Genomic_DNA"/>
</dbReference>
<dbReference type="Gene3D" id="3.30.420.10">
    <property type="entry name" value="Ribonuclease H-like superfamily/Ribonuclease H"/>
    <property type="match status" value="1"/>
</dbReference>
<name>A0A4Y2N9V7_ARAVE</name>
<gene>
    <name evidence="2" type="ORF">AVEN_82311_1</name>
</gene>
<dbReference type="PANTHER" id="PTHR47331">
    <property type="entry name" value="PHD-TYPE DOMAIN-CONTAINING PROTEIN"/>
    <property type="match status" value="1"/>
</dbReference>
<feature type="domain" description="Integrase catalytic" evidence="1">
    <location>
        <begin position="10"/>
        <end position="152"/>
    </location>
</feature>
<dbReference type="GO" id="GO:0003676">
    <property type="term" value="F:nucleic acid binding"/>
    <property type="evidence" value="ECO:0007669"/>
    <property type="project" value="InterPro"/>
</dbReference>
<proteinExistence type="predicted"/>
<protein>
    <recommendedName>
        <fullName evidence="1">Integrase catalytic domain-containing protein</fullName>
    </recommendedName>
</protein>
<accession>A0A4Y2N9V7</accession>
<evidence type="ECO:0000313" key="3">
    <source>
        <dbReference type="Proteomes" id="UP000499080"/>
    </source>
</evidence>